<evidence type="ECO:0000313" key="2">
    <source>
        <dbReference type="Proteomes" id="UP001239213"/>
    </source>
</evidence>
<gene>
    <name evidence="1" type="ORF">CCUS01_10972</name>
</gene>
<dbReference type="Proteomes" id="UP001239213">
    <property type="component" value="Unassembled WGS sequence"/>
</dbReference>
<evidence type="ECO:0000313" key="1">
    <source>
        <dbReference type="EMBL" id="KAK1452495.1"/>
    </source>
</evidence>
<dbReference type="AlphaFoldDB" id="A0AAI9U689"/>
<organism evidence="1 2">
    <name type="scientific">Colletotrichum cuscutae</name>
    <dbReference type="NCBI Taxonomy" id="1209917"/>
    <lineage>
        <taxon>Eukaryota</taxon>
        <taxon>Fungi</taxon>
        <taxon>Dikarya</taxon>
        <taxon>Ascomycota</taxon>
        <taxon>Pezizomycotina</taxon>
        <taxon>Sordariomycetes</taxon>
        <taxon>Hypocreomycetidae</taxon>
        <taxon>Glomerellales</taxon>
        <taxon>Glomerellaceae</taxon>
        <taxon>Colletotrichum</taxon>
        <taxon>Colletotrichum acutatum species complex</taxon>
    </lineage>
</organism>
<dbReference type="EMBL" id="MPDP01000297">
    <property type="protein sequence ID" value="KAK1452495.1"/>
    <property type="molecule type" value="Genomic_DNA"/>
</dbReference>
<sequence>MDRRTSSIRRGRRDEDIYKAGYFPRLQQHLPLIHTISNSFTTSLTSLPTPQLPLTNQTKTPLPNPTMQLTSILITALAGLATARSTPSERRQTSTPSCRLVAPTDLNFGVADLRSGTVVTKVLTFPVGPTTAGPCQLVGAFSQGFPIDQGGDAFARLNVRALDGPAAGSLVGSFGPLEVANDAVVKDTVQVVNSFSCRESLSFEFAIANDADVDVDINVAFTASGLGGFFVQVGDQCN</sequence>
<protein>
    <submittedName>
        <fullName evidence="1">Uncharacterized protein</fullName>
    </submittedName>
</protein>
<name>A0AAI9U689_9PEZI</name>
<reference evidence="1" key="1">
    <citation type="submission" date="2016-11" db="EMBL/GenBank/DDBJ databases">
        <title>The genome sequence of Colletotrichum cuscutae.</title>
        <authorList>
            <person name="Baroncelli R."/>
        </authorList>
    </citation>
    <scope>NUCLEOTIDE SEQUENCE</scope>
    <source>
        <strain evidence="1">IMI 304802</strain>
    </source>
</reference>
<accession>A0AAI9U689</accession>
<proteinExistence type="predicted"/>
<keyword evidence="2" id="KW-1185">Reference proteome</keyword>
<comment type="caution">
    <text evidence="1">The sequence shown here is derived from an EMBL/GenBank/DDBJ whole genome shotgun (WGS) entry which is preliminary data.</text>
</comment>